<evidence type="ECO:0000313" key="1">
    <source>
        <dbReference type="EMBL" id="GIX88858.1"/>
    </source>
</evidence>
<proteinExistence type="predicted"/>
<comment type="caution">
    <text evidence="1">The sequence shown here is derived from an EMBL/GenBank/DDBJ whole genome shotgun (WGS) entry which is preliminary data.</text>
</comment>
<gene>
    <name evidence="1" type="ORF">CDAR_383271</name>
</gene>
<protein>
    <submittedName>
        <fullName evidence="1">Uncharacterized protein</fullName>
    </submittedName>
</protein>
<organism evidence="1 2">
    <name type="scientific">Caerostris darwini</name>
    <dbReference type="NCBI Taxonomy" id="1538125"/>
    <lineage>
        <taxon>Eukaryota</taxon>
        <taxon>Metazoa</taxon>
        <taxon>Ecdysozoa</taxon>
        <taxon>Arthropoda</taxon>
        <taxon>Chelicerata</taxon>
        <taxon>Arachnida</taxon>
        <taxon>Araneae</taxon>
        <taxon>Araneomorphae</taxon>
        <taxon>Entelegynae</taxon>
        <taxon>Araneoidea</taxon>
        <taxon>Araneidae</taxon>
        <taxon>Caerostris</taxon>
    </lineage>
</organism>
<sequence length="91" mass="10584">MIQKLKLEKHFSQLVENSSTGALDTDSIDPFPKPKKQWHFRFAFHLQRTIPPNPSSLNSSTKIHHRAVIPVVMSYQYSQQLMKRVHYPPAT</sequence>
<reference evidence="1 2" key="1">
    <citation type="submission" date="2021-06" db="EMBL/GenBank/DDBJ databases">
        <title>Caerostris darwini draft genome.</title>
        <authorList>
            <person name="Kono N."/>
            <person name="Arakawa K."/>
        </authorList>
    </citation>
    <scope>NUCLEOTIDE SEQUENCE [LARGE SCALE GENOMIC DNA]</scope>
</reference>
<dbReference type="Proteomes" id="UP001054837">
    <property type="component" value="Unassembled WGS sequence"/>
</dbReference>
<evidence type="ECO:0000313" key="2">
    <source>
        <dbReference type="Proteomes" id="UP001054837"/>
    </source>
</evidence>
<name>A0AAV4NVV2_9ARAC</name>
<dbReference type="EMBL" id="BPLQ01002109">
    <property type="protein sequence ID" value="GIX88858.1"/>
    <property type="molecule type" value="Genomic_DNA"/>
</dbReference>
<accession>A0AAV4NVV2</accession>
<keyword evidence="2" id="KW-1185">Reference proteome</keyword>
<dbReference type="AlphaFoldDB" id="A0AAV4NVV2"/>